<protein>
    <submittedName>
        <fullName evidence="2">Uncharacterized protein</fullName>
    </submittedName>
</protein>
<gene>
    <name evidence="2" type="ORF">PXEA_LOCUS30927</name>
</gene>
<sequence>MVTLVADLILAEEEADSEEATSICSGQSHPHGLRGPSSQSSGLGIARDWQPCLEEPLDLRLPLLLPEDCYPSDVPVYLNSITSLKNPQSQQSVCYIPGSCITFDHICATRDVIRPSLRLGRRGVTTTVEQTFGQRVGFTRLFDELLCGVKNGEPH</sequence>
<comment type="caution">
    <text evidence="2">The sequence shown here is derived from an EMBL/GenBank/DDBJ whole genome shotgun (WGS) entry which is preliminary data.</text>
</comment>
<evidence type="ECO:0000313" key="3">
    <source>
        <dbReference type="Proteomes" id="UP000784294"/>
    </source>
</evidence>
<accession>A0A3S5BSC0</accession>
<dbReference type="EMBL" id="CAAALY010255143">
    <property type="protein sequence ID" value="VEL37487.1"/>
    <property type="molecule type" value="Genomic_DNA"/>
</dbReference>
<dbReference type="Proteomes" id="UP000784294">
    <property type="component" value="Unassembled WGS sequence"/>
</dbReference>
<dbReference type="AlphaFoldDB" id="A0A3S5BSC0"/>
<name>A0A3S5BSC0_9PLAT</name>
<organism evidence="2 3">
    <name type="scientific">Protopolystoma xenopodis</name>
    <dbReference type="NCBI Taxonomy" id="117903"/>
    <lineage>
        <taxon>Eukaryota</taxon>
        <taxon>Metazoa</taxon>
        <taxon>Spiralia</taxon>
        <taxon>Lophotrochozoa</taxon>
        <taxon>Platyhelminthes</taxon>
        <taxon>Monogenea</taxon>
        <taxon>Polyopisthocotylea</taxon>
        <taxon>Polystomatidea</taxon>
        <taxon>Polystomatidae</taxon>
        <taxon>Protopolystoma</taxon>
    </lineage>
</organism>
<keyword evidence="3" id="KW-1185">Reference proteome</keyword>
<reference evidence="2" key="1">
    <citation type="submission" date="2018-11" db="EMBL/GenBank/DDBJ databases">
        <authorList>
            <consortium name="Pathogen Informatics"/>
        </authorList>
    </citation>
    <scope>NUCLEOTIDE SEQUENCE</scope>
</reference>
<evidence type="ECO:0000313" key="2">
    <source>
        <dbReference type="EMBL" id="VEL37487.1"/>
    </source>
</evidence>
<evidence type="ECO:0000256" key="1">
    <source>
        <dbReference type="SAM" id="MobiDB-lite"/>
    </source>
</evidence>
<feature type="region of interest" description="Disordered" evidence="1">
    <location>
        <begin position="19"/>
        <end position="40"/>
    </location>
</feature>
<proteinExistence type="predicted"/>